<evidence type="ECO:0000313" key="1">
    <source>
        <dbReference type="EMBL" id="TSE06776.1"/>
    </source>
</evidence>
<evidence type="ECO:0000313" key="2">
    <source>
        <dbReference type="Proteomes" id="UP000235507"/>
    </source>
</evidence>
<organism evidence="1 2">
    <name type="scientific">Mesorhizobium intechi</name>
    <dbReference type="NCBI Taxonomy" id="537601"/>
    <lineage>
        <taxon>Bacteria</taxon>
        <taxon>Pseudomonadati</taxon>
        <taxon>Pseudomonadota</taxon>
        <taxon>Alphaproteobacteria</taxon>
        <taxon>Hyphomicrobiales</taxon>
        <taxon>Phyllobacteriaceae</taxon>
        <taxon>Mesorhizobium</taxon>
    </lineage>
</organism>
<comment type="caution">
    <text evidence="1">The sequence shown here is derived from an EMBL/GenBank/DDBJ whole genome shotgun (WGS) entry which is preliminary data.</text>
</comment>
<dbReference type="Proteomes" id="UP000235507">
    <property type="component" value="Unassembled WGS sequence"/>
</dbReference>
<feature type="non-terminal residue" evidence="1">
    <location>
        <position position="1"/>
    </location>
</feature>
<name>A0A8T9AM28_9HYPH</name>
<keyword evidence="1" id="KW-0413">Isomerase</keyword>
<accession>A0A8T9AM28</accession>
<keyword evidence="2" id="KW-1185">Reference proteome</keyword>
<gene>
    <name evidence="1" type="ORF">C1D09_020185</name>
</gene>
<dbReference type="AlphaFoldDB" id="A0A8T9AM28"/>
<reference evidence="1" key="1">
    <citation type="submission" date="2019-07" db="EMBL/GenBank/DDBJ databases">
        <title>Mesorhizobum intechiensis sp. nov. isolated from nodules of Lotus tenuis growing in lowlands of the Flooding Pampa, Argentina.</title>
        <authorList>
            <person name="Estrella M.J."/>
            <person name="Torres Tejerizo G.A."/>
            <person name="Cumpa Velazquez L.M."/>
            <person name="Fontana F."/>
            <person name="Hansen L."/>
            <person name="Pistorio M."/>
            <person name="Sannazzaro A.I."/>
        </authorList>
    </citation>
    <scope>NUCLEOTIDE SEQUENCE</scope>
    <source>
        <strain evidence="1">BD68</strain>
    </source>
</reference>
<protein>
    <submittedName>
        <fullName evidence="1">Peptidylprolyl isomerase</fullName>
    </submittedName>
</protein>
<dbReference type="EMBL" id="PNOT02000229">
    <property type="protein sequence ID" value="TSE06776.1"/>
    <property type="molecule type" value="Genomic_DNA"/>
</dbReference>
<dbReference type="GO" id="GO:0016853">
    <property type="term" value="F:isomerase activity"/>
    <property type="evidence" value="ECO:0007669"/>
    <property type="project" value="UniProtKB-KW"/>
</dbReference>
<sequence>ETAKRLAAKASELDKRLKAGATLDVIAGDLKLEKQTKRGLKREADDADFGKEGAAAMFGVGEGGTGLIPSPTGDGQILFKVAEVFEPAGADASSVPDDAQKSFTSGMSDDLLDQLVAQLQTQYDVRIDQAAVAQASTR</sequence>
<proteinExistence type="predicted"/>